<evidence type="ECO:0000256" key="1">
    <source>
        <dbReference type="ARBA" id="ARBA00004651"/>
    </source>
</evidence>
<keyword evidence="4" id="KW-0812">Transmembrane</keyword>
<dbReference type="Proteomes" id="UP001157017">
    <property type="component" value="Unassembled WGS sequence"/>
</dbReference>
<evidence type="ECO:0000313" key="7">
    <source>
        <dbReference type="EMBL" id="GMA88227.1"/>
    </source>
</evidence>
<protein>
    <recommendedName>
        <fullName evidence="9">ABC transmembrane type-1 domain-containing protein</fullName>
    </recommendedName>
</protein>
<dbReference type="Gene3D" id="1.10.3720.10">
    <property type="entry name" value="MetI-like"/>
    <property type="match status" value="1"/>
</dbReference>
<keyword evidence="3" id="KW-1003">Cell membrane</keyword>
<dbReference type="InterPro" id="IPR035906">
    <property type="entry name" value="MetI-like_sf"/>
</dbReference>
<proteinExistence type="predicted"/>
<dbReference type="InterPro" id="IPR000515">
    <property type="entry name" value="MetI-like"/>
</dbReference>
<reference evidence="8" key="1">
    <citation type="journal article" date="2019" name="Int. J. Syst. Evol. Microbiol.">
        <title>The Global Catalogue of Microorganisms (GCM) 10K type strain sequencing project: providing services to taxonomists for standard genome sequencing and annotation.</title>
        <authorList>
            <consortium name="The Broad Institute Genomics Platform"/>
            <consortium name="The Broad Institute Genome Sequencing Center for Infectious Disease"/>
            <person name="Wu L."/>
            <person name="Ma J."/>
        </authorList>
    </citation>
    <scope>NUCLEOTIDE SEQUENCE [LARGE SCALE GENOMIC DNA]</scope>
    <source>
        <strain evidence="8">NBRC 108730</strain>
    </source>
</reference>
<evidence type="ECO:0008006" key="9">
    <source>
        <dbReference type="Google" id="ProtNLM"/>
    </source>
</evidence>
<evidence type="ECO:0000256" key="4">
    <source>
        <dbReference type="ARBA" id="ARBA00022692"/>
    </source>
</evidence>
<keyword evidence="8" id="KW-1185">Reference proteome</keyword>
<comment type="caution">
    <text evidence="7">The sequence shown here is derived from an EMBL/GenBank/DDBJ whole genome shotgun (WGS) entry which is preliminary data.</text>
</comment>
<sequence>MPVVLSLALTGFIWQAHLQPRPGPAERGAGQDRRERDRLVRRLERQPVGGAVRGRLEAHRLHHAAVPGGPEGVDPALREAAAMDGASQTKTFFRVVFPVMRPINIVVIVVTVIESLRAFDLVWVINKGRNGLEPDRHAGVQQHRG</sequence>
<name>A0ABQ6JIZ4_9ACTN</name>
<dbReference type="EMBL" id="BSUZ01000001">
    <property type="protein sequence ID" value="GMA88227.1"/>
    <property type="molecule type" value="Genomic_DNA"/>
</dbReference>
<dbReference type="PANTHER" id="PTHR43227:SF11">
    <property type="entry name" value="BLL4140 PROTEIN"/>
    <property type="match status" value="1"/>
</dbReference>
<keyword evidence="6" id="KW-0472">Membrane</keyword>
<gene>
    <name evidence="7" type="ORF">GCM10025868_34770</name>
</gene>
<evidence type="ECO:0000256" key="2">
    <source>
        <dbReference type="ARBA" id="ARBA00022448"/>
    </source>
</evidence>
<dbReference type="CDD" id="cd06261">
    <property type="entry name" value="TM_PBP2"/>
    <property type="match status" value="1"/>
</dbReference>
<evidence type="ECO:0000313" key="8">
    <source>
        <dbReference type="Proteomes" id="UP001157017"/>
    </source>
</evidence>
<accession>A0ABQ6JIZ4</accession>
<keyword evidence="5" id="KW-1133">Transmembrane helix</keyword>
<dbReference type="InterPro" id="IPR050809">
    <property type="entry name" value="UgpAE/MalFG_permease"/>
</dbReference>
<evidence type="ECO:0000256" key="5">
    <source>
        <dbReference type="ARBA" id="ARBA00022989"/>
    </source>
</evidence>
<dbReference type="PANTHER" id="PTHR43227">
    <property type="entry name" value="BLL4140 PROTEIN"/>
    <property type="match status" value="1"/>
</dbReference>
<dbReference type="SUPFAM" id="SSF161098">
    <property type="entry name" value="MetI-like"/>
    <property type="match status" value="1"/>
</dbReference>
<evidence type="ECO:0000256" key="3">
    <source>
        <dbReference type="ARBA" id="ARBA00022475"/>
    </source>
</evidence>
<comment type="subcellular location">
    <subcellularLocation>
        <location evidence="1">Cell membrane</location>
        <topology evidence="1">Multi-pass membrane protein</topology>
    </subcellularLocation>
</comment>
<keyword evidence="2" id="KW-0813">Transport</keyword>
<evidence type="ECO:0000256" key="6">
    <source>
        <dbReference type="ARBA" id="ARBA00023136"/>
    </source>
</evidence>
<organism evidence="7 8">
    <name type="scientific">Angustibacter aerolatus</name>
    <dbReference type="NCBI Taxonomy" id="1162965"/>
    <lineage>
        <taxon>Bacteria</taxon>
        <taxon>Bacillati</taxon>
        <taxon>Actinomycetota</taxon>
        <taxon>Actinomycetes</taxon>
        <taxon>Kineosporiales</taxon>
        <taxon>Kineosporiaceae</taxon>
    </lineage>
</organism>